<organism evidence="2 3">
    <name type="scientific">Actinosynnema pretiosum</name>
    <dbReference type="NCBI Taxonomy" id="42197"/>
    <lineage>
        <taxon>Bacteria</taxon>
        <taxon>Bacillati</taxon>
        <taxon>Actinomycetota</taxon>
        <taxon>Actinomycetes</taxon>
        <taxon>Pseudonocardiales</taxon>
        <taxon>Pseudonocardiaceae</taxon>
        <taxon>Actinosynnema</taxon>
    </lineage>
</organism>
<dbReference type="AlphaFoldDB" id="A0A290ZB17"/>
<dbReference type="EMBL" id="CP023445">
    <property type="protein sequence ID" value="ATE56163.1"/>
    <property type="molecule type" value="Genomic_DNA"/>
</dbReference>
<feature type="region of interest" description="Disordered" evidence="1">
    <location>
        <begin position="141"/>
        <end position="182"/>
    </location>
</feature>
<accession>A0A290ZB17</accession>
<proteinExistence type="predicted"/>
<sequence length="391" mass="41573">MARSYANIVTAIWRDADFRALNASEQRLYFLLVTQPDITAVGTLALTVGRWASYATDTTAASVRTALEGLERGRFVLVDWDTEEALVRSFVRHDNGWGNSKRRPVIMRAAGEIVSPVLVRALLGEFAALGLSTDALSDALSGGAPDAAPARPVGTPVPPLSAPVGPAPGRSTSGQPFSQVDSLSGAVSGSAFGSASASHGVVECLVSSEVPQPSTLVPRASGAAAATGGPTKRKGGKDGASARATRLPADWAPTDAHRDRAAQLGLDLAHQAELFRLHAETNGRTAKQWNAAFTTWLIKAREFDRSGHAPRALPAVAGDRDAVTEWLRGEYAAGRTRPIVERTGLHYTRPDLPLDVTGREAAEAWAIDHARQWINDHHQLIINRVITRAAS</sequence>
<dbReference type="RefSeq" id="WP_096495984.1">
    <property type="nucleotide sequence ID" value="NZ_CP023445.1"/>
</dbReference>
<evidence type="ECO:0000313" key="3">
    <source>
        <dbReference type="Proteomes" id="UP000218505"/>
    </source>
</evidence>
<keyword evidence="3" id="KW-1185">Reference proteome</keyword>
<dbReference type="KEGG" id="apre:CNX65_25175"/>
<dbReference type="Proteomes" id="UP000218505">
    <property type="component" value="Chromosome"/>
</dbReference>
<reference evidence="2" key="1">
    <citation type="submission" date="2017-09" db="EMBL/GenBank/DDBJ databases">
        <title>Complete Genome Sequence of ansamitocin-producing Bacterium Actinosynnema pretiosum X47.</title>
        <authorList>
            <person name="Cao G."/>
            <person name="Zong G."/>
            <person name="Zhong C."/>
            <person name="Fu J."/>
        </authorList>
    </citation>
    <scope>NUCLEOTIDE SEQUENCE [LARGE SCALE GENOMIC DNA]</scope>
    <source>
        <strain evidence="2">X47</strain>
    </source>
</reference>
<protein>
    <submittedName>
        <fullName evidence="2">Uncharacterized protein</fullName>
    </submittedName>
</protein>
<evidence type="ECO:0000256" key="1">
    <source>
        <dbReference type="SAM" id="MobiDB-lite"/>
    </source>
</evidence>
<feature type="compositionally biased region" description="Polar residues" evidence="1">
    <location>
        <begin position="170"/>
        <end position="181"/>
    </location>
</feature>
<evidence type="ECO:0000313" key="2">
    <source>
        <dbReference type="EMBL" id="ATE56163.1"/>
    </source>
</evidence>
<gene>
    <name evidence="2" type="ORF">CNX65_25175</name>
</gene>
<feature type="region of interest" description="Disordered" evidence="1">
    <location>
        <begin position="216"/>
        <end position="246"/>
    </location>
</feature>
<feature type="compositionally biased region" description="Low complexity" evidence="1">
    <location>
        <begin position="218"/>
        <end position="230"/>
    </location>
</feature>
<name>A0A290ZB17_9PSEU</name>